<dbReference type="PANTHER" id="PTHR35535">
    <property type="entry name" value="HEAT SHOCK PROTEIN HSLJ"/>
    <property type="match status" value="1"/>
</dbReference>
<name>A0ABS5EJB5_9PROT</name>
<dbReference type="Gene3D" id="2.40.128.270">
    <property type="match status" value="1"/>
</dbReference>
<gene>
    <name evidence="3" type="ORF">GXW78_15695</name>
</gene>
<dbReference type="PANTHER" id="PTHR35535:SF1">
    <property type="entry name" value="HEAT SHOCK PROTEIN HSLJ"/>
    <property type="match status" value="1"/>
</dbReference>
<proteinExistence type="predicted"/>
<keyword evidence="1" id="KW-0732">Signal</keyword>
<dbReference type="InterPro" id="IPR005184">
    <property type="entry name" value="DUF306_Meta_HslJ"/>
</dbReference>
<feature type="signal peptide" evidence="1">
    <location>
        <begin position="1"/>
        <end position="22"/>
    </location>
</feature>
<feature type="domain" description="DUF306" evidence="2">
    <location>
        <begin position="29"/>
        <end position="132"/>
    </location>
</feature>
<organism evidence="3 4">
    <name type="scientific">Neoroseomonas terrae</name>
    <dbReference type="NCBI Taxonomy" id="424799"/>
    <lineage>
        <taxon>Bacteria</taxon>
        <taxon>Pseudomonadati</taxon>
        <taxon>Pseudomonadota</taxon>
        <taxon>Alphaproteobacteria</taxon>
        <taxon>Acetobacterales</taxon>
        <taxon>Acetobacteraceae</taxon>
        <taxon>Neoroseomonas</taxon>
    </lineage>
</organism>
<evidence type="ECO:0000313" key="4">
    <source>
        <dbReference type="Proteomes" id="UP000698752"/>
    </source>
</evidence>
<evidence type="ECO:0000313" key="3">
    <source>
        <dbReference type="EMBL" id="MBR0651115.1"/>
    </source>
</evidence>
<dbReference type="InterPro" id="IPR038670">
    <property type="entry name" value="HslJ-like_sf"/>
</dbReference>
<evidence type="ECO:0000256" key="1">
    <source>
        <dbReference type="SAM" id="SignalP"/>
    </source>
</evidence>
<comment type="caution">
    <text evidence="3">The sequence shown here is derived from an EMBL/GenBank/DDBJ whole genome shotgun (WGS) entry which is preliminary data.</text>
</comment>
<dbReference type="RefSeq" id="WP_211869784.1">
    <property type="nucleotide sequence ID" value="NZ_JAAEDI010000016.1"/>
</dbReference>
<evidence type="ECO:0000259" key="2">
    <source>
        <dbReference type="Pfam" id="PF03724"/>
    </source>
</evidence>
<sequence>MVIPRRLAIATCLATASTAALAEQAAGPAGSWVVEAIGVTRMGASPRVDITFAAEGRASGSSGCNRFTGAFTREGASGLRFGPVAGTRMACEEAIMAQEQRFHQALELVRGWRMDGPTLLLTGEDGAVLLRLARAAP</sequence>
<dbReference type="Proteomes" id="UP000698752">
    <property type="component" value="Unassembled WGS sequence"/>
</dbReference>
<accession>A0ABS5EJB5</accession>
<feature type="chain" id="PRO_5045992897" evidence="1">
    <location>
        <begin position="23"/>
        <end position="137"/>
    </location>
</feature>
<dbReference type="EMBL" id="JAAEDI010000016">
    <property type="protein sequence ID" value="MBR0651115.1"/>
    <property type="molecule type" value="Genomic_DNA"/>
</dbReference>
<protein>
    <submittedName>
        <fullName evidence="3">META domain-containing protein</fullName>
    </submittedName>
</protein>
<dbReference type="Pfam" id="PF03724">
    <property type="entry name" value="META"/>
    <property type="match status" value="1"/>
</dbReference>
<reference evidence="4" key="1">
    <citation type="journal article" date="2021" name="Syst. Appl. Microbiol.">
        <title>Roseomonas hellenica sp. nov., isolated from roots of wild-growing Alkanna tinctoria.</title>
        <authorList>
            <person name="Rat A."/>
            <person name="Naranjo H.D."/>
            <person name="Lebbe L."/>
            <person name="Cnockaert M."/>
            <person name="Krigas N."/>
            <person name="Grigoriadou K."/>
            <person name="Maloupa E."/>
            <person name="Willems A."/>
        </authorList>
    </citation>
    <scope>NUCLEOTIDE SEQUENCE [LARGE SCALE GENOMIC DNA]</scope>
    <source>
        <strain evidence="4">LMG 31159</strain>
    </source>
</reference>
<keyword evidence="4" id="KW-1185">Reference proteome</keyword>
<dbReference type="InterPro" id="IPR053147">
    <property type="entry name" value="Hsp_HslJ-like"/>
</dbReference>